<name>A0A0H1BB45_9EURO</name>
<dbReference type="AlphaFoldDB" id="A0A0H1BB45"/>
<evidence type="ECO:0000313" key="2">
    <source>
        <dbReference type="EMBL" id="KLJ08288.1"/>
    </source>
</evidence>
<feature type="compositionally biased region" description="Basic residues" evidence="1">
    <location>
        <begin position="55"/>
        <end position="67"/>
    </location>
</feature>
<feature type="region of interest" description="Disordered" evidence="1">
    <location>
        <begin position="1"/>
        <end position="81"/>
    </location>
</feature>
<dbReference type="EMBL" id="LDEV01002625">
    <property type="protein sequence ID" value="KLJ08288.1"/>
    <property type="molecule type" value="Genomic_DNA"/>
</dbReference>
<keyword evidence="3" id="KW-1185">Reference proteome</keyword>
<sequence length="81" mass="9394">MPRRSKSSHARSLNPPAWMPPRSCRVSTPRISNTVDRYRQTRNDPPILTMTTMMKMKRRSRKNRPKTPPRPMKTSHSGPPA</sequence>
<organism evidence="2 3">
    <name type="scientific">Blastomyces silverae</name>
    <dbReference type="NCBI Taxonomy" id="2060906"/>
    <lineage>
        <taxon>Eukaryota</taxon>
        <taxon>Fungi</taxon>
        <taxon>Dikarya</taxon>
        <taxon>Ascomycota</taxon>
        <taxon>Pezizomycotina</taxon>
        <taxon>Eurotiomycetes</taxon>
        <taxon>Eurotiomycetidae</taxon>
        <taxon>Onygenales</taxon>
        <taxon>Ajellomycetaceae</taxon>
        <taxon>Blastomyces</taxon>
    </lineage>
</organism>
<accession>A0A0H1BB45</accession>
<feature type="compositionally biased region" description="Polar residues" evidence="1">
    <location>
        <begin position="25"/>
        <end position="35"/>
    </location>
</feature>
<proteinExistence type="predicted"/>
<protein>
    <submittedName>
        <fullName evidence="2">Uncharacterized protein</fullName>
    </submittedName>
</protein>
<evidence type="ECO:0000256" key="1">
    <source>
        <dbReference type="SAM" id="MobiDB-lite"/>
    </source>
</evidence>
<evidence type="ECO:0000313" key="3">
    <source>
        <dbReference type="Proteomes" id="UP000053573"/>
    </source>
</evidence>
<gene>
    <name evidence="2" type="ORF">EMPG_16288</name>
</gene>
<comment type="caution">
    <text evidence="2">The sequence shown here is derived from an EMBL/GenBank/DDBJ whole genome shotgun (WGS) entry which is preliminary data.</text>
</comment>
<dbReference type="Proteomes" id="UP000053573">
    <property type="component" value="Unassembled WGS sequence"/>
</dbReference>
<reference evidence="3" key="1">
    <citation type="journal article" date="2015" name="PLoS Genet.">
        <title>The dynamic genome and transcriptome of the human fungal pathogen Blastomyces and close relative Emmonsia.</title>
        <authorList>
            <person name="Munoz J.F."/>
            <person name="Gauthier G.M."/>
            <person name="Desjardins C.A."/>
            <person name="Gallo J.E."/>
            <person name="Holder J."/>
            <person name="Sullivan T.D."/>
            <person name="Marty A.J."/>
            <person name="Carmen J.C."/>
            <person name="Chen Z."/>
            <person name="Ding L."/>
            <person name="Gujja S."/>
            <person name="Magrini V."/>
            <person name="Misas E."/>
            <person name="Mitreva M."/>
            <person name="Priest M."/>
            <person name="Saif S."/>
            <person name="Whiston E.A."/>
            <person name="Young S."/>
            <person name="Zeng Q."/>
            <person name="Goldman W.E."/>
            <person name="Mardis E.R."/>
            <person name="Taylor J.W."/>
            <person name="McEwen J.G."/>
            <person name="Clay O.K."/>
            <person name="Klein B.S."/>
            <person name="Cuomo C.A."/>
        </authorList>
    </citation>
    <scope>NUCLEOTIDE SEQUENCE [LARGE SCALE GENOMIC DNA]</scope>
    <source>
        <strain evidence="3">UAMH 139</strain>
    </source>
</reference>